<dbReference type="EnsemblMetazoa" id="ISCW023801-RA">
    <property type="protein sequence ID" value="ISCW023801-PA"/>
    <property type="gene ID" value="ISCW023801"/>
</dbReference>
<dbReference type="VEuPathDB" id="VectorBase:ISCW023801"/>
<reference evidence="2 4" key="1">
    <citation type="submission" date="2008-03" db="EMBL/GenBank/DDBJ databases">
        <title>Annotation of Ixodes scapularis.</title>
        <authorList>
            <consortium name="Ixodes scapularis Genome Project Consortium"/>
            <person name="Caler E."/>
            <person name="Hannick L.I."/>
            <person name="Bidwell S."/>
            <person name="Joardar V."/>
            <person name="Thiagarajan M."/>
            <person name="Amedeo P."/>
            <person name="Galinsky K.J."/>
            <person name="Schobel S."/>
            <person name="Inman J."/>
            <person name="Hostetler J."/>
            <person name="Miller J."/>
            <person name="Hammond M."/>
            <person name="Megy K."/>
            <person name="Lawson D."/>
            <person name="Kodira C."/>
            <person name="Sutton G."/>
            <person name="Meyer J."/>
            <person name="Hill C.A."/>
            <person name="Birren B."/>
            <person name="Nene V."/>
            <person name="Collins F."/>
            <person name="Alarcon-Chaidez F."/>
            <person name="Wikel S."/>
            <person name="Strausberg R."/>
        </authorList>
    </citation>
    <scope>NUCLEOTIDE SEQUENCE [LARGE SCALE GENOMIC DNA]</scope>
    <source>
        <strain evidence="4">Wikel</strain>
        <strain evidence="2">Wikel colony</strain>
    </source>
</reference>
<name>B7QHK3_IXOSC</name>
<dbReference type="VEuPathDB" id="VectorBase:ISCP_018490"/>
<reference evidence="3" key="2">
    <citation type="submission" date="2020-05" db="UniProtKB">
        <authorList>
            <consortium name="EnsemblMetazoa"/>
        </authorList>
    </citation>
    <scope>IDENTIFICATION</scope>
    <source>
        <strain evidence="3">wikel</strain>
    </source>
</reference>
<feature type="signal peptide" evidence="1">
    <location>
        <begin position="1"/>
        <end position="21"/>
    </location>
</feature>
<evidence type="ECO:0000256" key="1">
    <source>
        <dbReference type="SAM" id="SignalP"/>
    </source>
</evidence>
<organism>
    <name type="scientific">Ixodes scapularis</name>
    <name type="common">Black-legged tick</name>
    <name type="synonym">Deer tick</name>
    <dbReference type="NCBI Taxonomy" id="6945"/>
    <lineage>
        <taxon>Eukaryota</taxon>
        <taxon>Metazoa</taxon>
        <taxon>Ecdysozoa</taxon>
        <taxon>Arthropoda</taxon>
        <taxon>Chelicerata</taxon>
        <taxon>Arachnida</taxon>
        <taxon>Acari</taxon>
        <taxon>Parasitiformes</taxon>
        <taxon>Ixodida</taxon>
        <taxon>Ixodoidea</taxon>
        <taxon>Ixodidae</taxon>
        <taxon>Ixodinae</taxon>
        <taxon>Ixodes</taxon>
    </lineage>
</organism>
<keyword evidence="4" id="KW-1185">Reference proteome</keyword>
<dbReference type="EMBL" id="ABJB010654799">
    <property type="status" value="NOT_ANNOTATED_CDS"/>
    <property type="molecule type" value="Genomic_DNA"/>
</dbReference>
<dbReference type="HOGENOM" id="CLU_1116798_0_0_1"/>
<evidence type="ECO:0000313" key="2">
    <source>
        <dbReference type="EMBL" id="EEC18325.1"/>
    </source>
</evidence>
<dbReference type="EMBL" id="DS940066">
    <property type="protein sequence ID" value="EEC18325.1"/>
    <property type="molecule type" value="Genomic_DNA"/>
</dbReference>
<dbReference type="InParanoid" id="B7QHK3"/>
<evidence type="ECO:0000313" key="4">
    <source>
        <dbReference type="Proteomes" id="UP000001555"/>
    </source>
</evidence>
<dbReference type="PaxDb" id="6945-B7QHK3"/>
<proteinExistence type="predicted"/>
<gene>
    <name evidence="3" type="primary">8041364</name>
    <name evidence="2" type="ORF">IscW_ISCW023801</name>
</gene>
<dbReference type="PROSITE" id="PS51257">
    <property type="entry name" value="PROKAR_LIPOPROTEIN"/>
    <property type="match status" value="1"/>
</dbReference>
<keyword evidence="1" id="KW-0732">Signal</keyword>
<protein>
    <submittedName>
        <fullName evidence="2 3">Secreted protein, putative</fullName>
    </submittedName>
</protein>
<accession>B7QHK3</accession>
<dbReference type="VEuPathDB" id="VectorBase:ISCI023801"/>
<dbReference type="OrthoDB" id="6493022at2759"/>
<sequence length="249" mass="24820">MKVSSCLFAGICALLVGGAPAFASSCVNISLFDVNGIGKCLGSATDFCTGGNTAALTGVQKILQCTLQSISSLTLGSQLSLIQPLATFLLNRAGFGSLASILFQGCTALNNTVGGTGGSAGGSVGGTPFNISGSLANLLKCTPISLGSDTLCNGQITISLPSVLNIANCASTVATACTPGSPATPSMVQSDLAAVTCLVQGITDSSISGLGNQLTCTLINYLLTTLGRMGVMFVPLVSFIRMVVGSMCP</sequence>
<feature type="chain" id="PRO_5010826943" evidence="1">
    <location>
        <begin position="22"/>
        <end position="249"/>
    </location>
</feature>
<evidence type="ECO:0000313" key="3">
    <source>
        <dbReference type="EnsemblMetazoa" id="ISCW023801-PA"/>
    </source>
</evidence>
<dbReference type="AlphaFoldDB" id="B7QHK3"/>
<dbReference type="Proteomes" id="UP000001555">
    <property type="component" value="Unassembled WGS sequence"/>
</dbReference>